<feature type="domain" description="GFO/IDH/MocA-like oxidoreductase" evidence="3">
    <location>
        <begin position="134"/>
        <end position="268"/>
    </location>
</feature>
<dbReference type="Proteomes" id="UP000029108">
    <property type="component" value="Unassembled WGS sequence"/>
</dbReference>
<dbReference type="GO" id="GO:0000166">
    <property type="term" value="F:nucleotide binding"/>
    <property type="evidence" value="ECO:0007669"/>
    <property type="project" value="InterPro"/>
</dbReference>
<dbReference type="PANTHER" id="PTHR43818">
    <property type="entry name" value="BCDNA.GH03377"/>
    <property type="match status" value="1"/>
</dbReference>
<keyword evidence="5" id="KW-1185">Reference proteome</keyword>
<dbReference type="EMBL" id="JGYN01000008">
    <property type="protein sequence ID" value="KFI51819.1"/>
    <property type="molecule type" value="Genomic_DNA"/>
</dbReference>
<dbReference type="Gene3D" id="3.40.50.720">
    <property type="entry name" value="NAD(P)-binding Rossmann-like Domain"/>
    <property type="match status" value="1"/>
</dbReference>
<feature type="domain" description="Gfo/Idh/MocA-like oxidoreductase N-terminal" evidence="2">
    <location>
        <begin position="8"/>
        <end position="123"/>
    </location>
</feature>
<dbReference type="SUPFAM" id="SSF51735">
    <property type="entry name" value="NAD(P)-binding Rossmann-fold domains"/>
    <property type="match status" value="1"/>
</dbReference>
<dbReference type="SUPFAM" id="SSF55347">
    <property type="entry name" value="Glyceraldehyde-3-phosphate dehydrogenase-like, C-terminal domain"/>
    <property type="match status" value="1"/>
</dbReference>
<dbReference type="eggNOG" id="COG0673">
    <property type="taxonomic scope" value="Bacteria"/>
</dbReference>
<dbReference type="InterPro" id="IPR055170">
    <property type="entry name" value="GFO_IDH_MocA-like_dom"/>
</dbReference>
<dbReference type="STRING" id="1437608.GCA_000771645_00167"/>
<keyword evidence="1" id="KW-0560">Oxidoreductase</keyword>
<dbReference type="Pfam" id="PF22725">
    <property type="entry name" value="GFO_IDH_MocA_C3"/>
    <property type="match status" value="1"/>
</dbReference>
<dbReference type="Pfam" id="PF01408">
    <property type="entry name" value="GFO_IDH_MocA"/>
    <property type="match status" value="1"/>
</dbReference>
<evidence type="ECO:0000259" key="2">
    <source>
        <dbReference type="Pfam" id="PF01408"/>
    </source>
</evidence>
<evidence type="ECO:0000313" key="4">
    <source>
        <dbReference type="EMBL" id="KFI51819.1"/>
    </source>
</evidence>
<name>A0A086ZZ69_9BIFI</name>
<comment type="caution">
    <text evidence="4">The sequence shown here is derived from an EMBL/GenBank/DDBJ whole genome shotgun (WGS) entry which is preliminary data.</text>
</comment>
<dbReference type="GO" id="GO:0016491">
    <property type="term" value="F:oxidoreductase activity"/>
    <property type="evidence" value="ECO:0007669"/>
    <property type="project" value="UniProtKB-KW"/>
</dbReference>
<evidence type="ECO:0000256" key="1">
    <source>
        <dbReference type="ARBA" id="ARBA00023002"/>
    </source>
</evidence>
<protein>
    <submittedName>
        <fullName evidence="4">Oxidoreductase domain-containing protein</fullName>
    </submittedName>
</protein>
<dbReference type="InterPro" id="IPR036291">
    <property type="entry name" value="NAD(P)-bd_dom_sf"/>
</dbReference>
<dbReference type="Gene3D" id="3.30.360.10">
    <property type="entry name" value="Dihydrodipicolinate Reductase, domain 2"/>
    <property type="match status" value="1"/>
</dbReference>
<dbReference type="InterPro" id="IPR000683">
    <property type="entry name" value="Gfo/Idh/MocA-like_OxRdtase_N"/>
</dbReference>
<proteinExistence type="predicted"/>
<dbReference type="AlphaFoldDB" id="A0A086ZZ69"/>
<accession>A0A086ZZ69</accession>
<evidence type="ECO:0000259" key="3">
    <source>
        <dbReference type="Pfam" id="PF22725"/>
    </source>
</evidence>
<dbReference type="RefSeq" id="WP_033493591.1">
    <property type="nucleotide sequence ID" value="NZ_JDUU01000010.1"/>
</dbReference>
<organism evidence="4 5">
    <name type="scientific">Bifidobacterium biavatii DSM 23969</name>
    <dbReference type="NCBI Taxonomy" id="1437608"/>
    <lineage>
        <taxon>Bacteria</taxon>
        <taxon>Bacillati</taxon>
        <taxon>Actinomycetota</taxon>
        <taxon>Actinomycetes</taxon>
        <taxon>Bifidobacteriales</taxon>
        <taxon>Bifidobacteriaceae</taxon>
        <taxon>Bifidobacterium</taxon>
    </lineage>
</organism>
<dbReference type="InterPro" id="IPR050463">
    <property type="entry name" value="Gfo/Idh/MocA_oxidrdct_glycsds"/>
</dbReference>
<gene>
    <name evidence="4" type="ORF">BBIA_0736</name>
</gene>
<evidence type="ECO:0000313" key="5">
    <source>
        <dbReference type="Proteomes" id="UP000029108"/>
    </source>
</evidence>
<reference evidence="4 5" key="1">
    <citation type="submission" date="2014-03" db="EMBL/GenBank/DDBJ databases">
        <title>Genomics of Bifidobacteria.</title>
        <authorList>
            <person name="Ventura M."/>
            <person name="Milani C."/>
            <person name="Lugli G.A."/>
        </authorList>
    </citation>
    <scope>NUCLEOTIDE SEQUENCE [LARGE SCALE GENOMIC DNA]</scope>
    <source>
        <strain evidence="4 5">DSM 23969</strain>
    </source>
</reference>
<dbReference type="OrthoDB" id="9815825at2"/>
<dbReference type="PANTHER" id="PTHR43818:SF11">
    <property type="entry name" value="BCDNA.GH03377"/>
    <property type="match status" value="1"/>
</dbReference>
<sequence>MSKITPVHAGIIGCGAISDAYLNNLTGRFSSVRAVACADRHEKRARDKAERYGLRSMAYQSMLDDPDIAMIVNLTPPAEHYDVTRAALEHGKHVFSEKMIAVDLEQGRELMRSADAHGVRLGVTPDTFLCGGIQTSRYVVDHGLIGDVTSANVAVNRNLAIYGDIMPFLEQPGGGMPFDYGCYHMTALAYLLGPAVRVSAFSRVHAPSRMRMCTDRDTFGETVMLTESDVVTATVEYASGALATIQFNGASNVDEHPIMDVYGTRGILHTGDPNVAGAPVRLRKPLQEEIAFPFTHGFLNESRGVGAAEMAWAIARHRPHRAGKEMAFHVFELIHGMIISARTGEPYRLSSTFVRSAALPEGYLPNGAWGPTEESALAAE</sequence>